<evidence type="ECO:0000313" key="3">
    <source>
        <dbReference type="Proteomes" id="UP000198822"/>
    </source>
</evidence>
<sequence length="181" mass="19396">MTDASDVARAWATIEAVLEAERPDIAASLRPPATDEQLARLAAVVGDLPDDLVASLRIHDGQDDPAWQLGIHDVLSWLGVDAMLEAHALRLSALGDGDEPIEWMTPDRVRTVMNSRGWLPFTDFQGSGHAIDLDPLPAGTRGQVIWLPIDGPTPAPVAPSYGAWLVDVAERLANGEVDPAD</sequence>
<dbReference type="InterPro" id="IPR051873">
    <property type="entry name" value="KNR4/SMI1_regulator"/>
</dbReference>
<feature type="domain" description="Knr4/Smi1-like" evidence="1">
    <location>
        <begin position="32"/>
        <end position="167"/>
    </location>
</feature>
<reference evidence="3" key="1">
    <citation type="submission" date="2016-10" db="EMBL/GenBank/DDBJ databases">
        <authorList>
            <person name="Varghese N."/>
            <person name="Submissions S."/>
        </authorList>
    </citation>
    <scope>NUCLEOTIDE SEQUENCE [LARGE SCALE GENOMIC DNA]</scope>
    <source>
        <strain evidence="3">DSM 22002</strain>
    </source>
</reference>
<dbReference type="PANTHER" id="PTHR47432:SF1">
    <property type="entry name" value="CELL WALL ASSEMBLY REGULATOR SMI1"/>
    <property type="match status" value="1"/>
</dbReference>
<dbReference type="SMART" id="SM00860">
    <property type="entry name" value="SMI1_KNR4"/>
    <property type="match status" value="1"/>
</dbReference>
<dbReference type="EMBL" id="LT629695">
    <property type="protein sequence ID" value="SDH88161.1"/>
    <property type="molecule type" value="Genomic_DNA"/>
</dbReference>
<proteinExistence type="predicted"/>
<protein>
    <submittedName>
        <fullName evidence="2">Cell wall assembly regulator SMI1</fullName>
    </submittedName>
</protein>
<dbReference type="STRING" id="399736.SAMN04489720_2714"/>
<dbReference type="Proteomes" id="UP000198822">
    <property type="component" value="Chromosome I"/>
</dbReference>
<dbReference type="RefSeq" id="WP_197674608.1">
    <property type="nucleotide sequence ID" value="NZ_LT629695.1"/>
</dbReference>
<keyword evidence="3" id="KW-1185">Reference proteome</keyword>
<evidence type="ECO:0000313" key="2">
    <source>
        <dbReference type="EMBL" id="SDH88161.1"/>
    </source>
</evidence>
<gene>
    <name evidence="2" type="ORF">SAMN04489720_2714</name>
</gene>
<organism evidence="2 3">
    <name type="scientific">Agrococcus jejuensis</name>
    <dbReference type="NCBI Taxonomy" id="399736"/>
    <lineage>
        <taxon>Bacteria</taxon>
        <taxon>Bacillati</taxon>
        <taxon>Actinomycetota</taxon>
        <taxon>Actinomycetes</taxon>
        <taxon>Micrococcales</taxon>
        <taxon>Microbacteriaceae</taxon>
        <taxon>Agrococcus</taxon>
    </lineage>
</organism>
<dbReference type="AlphaFoldDB" id="A0A1G8G195"/>
<name>A0A1G8G195_9MICO</name>
<evidence type="ECO:0000259" key="1">
    <source>
        <dbReference type="SMART" id="SM00860"/>
    </source>
</evidence>
<dbReference type="InterPro" id="IPR037883">
    <property type="entry name" value="Knr4/Smi1-like_sf"/>
</dbReference>
<dbReference type="InterPro" id="IPR018958">
    <property type="entry name" value="Knr4/Smi1-like_dom"/>
</dbReference>
<accession>A0A1G8G195</accession>
<dbReference type="SUPFAM" id="SSF160631">
    <property type="entry name" value="SMI1/KNR4-like"/>
    <property type="match status" value="1"/>
</dbReference>
<dbReference type="PANTHER" id="PTHR47432">
    <property type="entry name" value="CELL WALL ASSEMBLY REGULATOR SMI1"/>
    <property type="match status" value="1"/>
</dbReference>
<dbReference type="Pfam" id="PF09346">
    <property type="entry name" value="SMI1_KNR4"/>
    <property type="match status" value="1"/>
</dbReference>